<evidence type="ECO:0000313" key="2">
    <source>
        <dbReference type="EMBL" id="CAG7556420.1"/>
    </source>
</evidence>
<evidence type="ECO:0000256" key="1">
    <source>
        <dbReference type="SAM" id="SignalP"/>
    </source>
</evidence>
<feature type="chain" id="PRO_5035194031" evidence="1">
    <location>
        <begin position="16"/>
        <end position="247"/>
    </location>
</feature>
<reference evidence="2" key="1">
    <citation type="submission" date="2021-05" db="EMBL/GenBank/DDBJ databases">
        <authorList>
            <person name="Khan N."/>
        </authorList>
    </citation>
    <scope>NUCLEOTIDE SEQUENCE</scope>
</reference>
<organism evidence="2 3">
    <name type="scientific">Fusarium equiseti</name>
    <name type="common">Fusarium scirpi</name>
    <dbReference type="NCBI Taxonomy" id="61235"/>
    <lineage>
        <taxon>Eukaryota</taxon>
        <taxon>Fungi</taxon>
        <taxon>Dikarya</taxon>
        <taxon>Ascomycota</taxon>
        <taxon>Pezizomycotina</taxon>
        <taxon>Sordariomycetes</taxon>
        <taxon>Hypocreomycetidae</taxon>
        <taxon>Hypocreales</taxon>
        <taxon>Nectriaceae</taxon>
        <taxon>Fusarium</taxon>
        <taxon>Fusarium incarnatum-equiseti species complex</taxon>
    </lineage>
</organism>
<feature type="signal peptide" evidence="1">
    <location>
        <begin position="1"/>
        <end position="15"/>
    </location>
</feature>
<dbReference type="EMBL" id="CAJSTJ010000099">
    <property type="protein sequence ID" value="CAG7556420.1"/>
    <property type="molecule type" value="Genomic_DNA"/>
</dbReference>
<keyword evidence="1" id="KW-0732">Signal</keyword>
<protein>
    <submittedName>
        <fullName evidence="2">Uncharacterized protein</fullName>
    </submittedName>
</protein>
<dbReference type="AlphaFoldDB" id="A0A8J2IJH8"/>
<accession>A0A8J2IJH8</accession>
<evidence type="ECO:0000313" key="3">
    <source>
        <dbReference type="Proteomes" id="UP000693738"/>
    </source>
</evidence>
<gene>
    <name evidence="2" type="ORF">FEQUK3_LOCUS2127</name>
</gene>
<comment type="caution">
    <text evidence="2">The sequence shown here is derived from an EMBL/GenBank/DDBJ whole genome shotgun (WGS) entry which is preliminary data.</text>
</comment>
<proteinExistence type="predicted"/>
<dbReference type="Proteomes" id="UP000693738">
    <property type="component" value="Unassembled WGS sequence"/>
</dbReference>
<sequence length="247" mass="27482">MHFIIILSLSLAVNAFKVQSDMYIDSLNLTSSCTKALQTDLECDDYTRSLGKYTYQGWVGSNRLVDAICTATCFTSLQKWNETVTKKCAEDRTKDDPRQLQTLIAETSDIQLMWNVTCIKDTSSGRYCLDVMYELHGPADGGERPYKEPCHHCFGMVITALLNSSTEAHLWSLDDDYWKGQLKLVHENCSSPGQIEADFEAQKLFNASHGNNRAAEAEPNDGMAFGGNRIGGPWIAALVYGFGILVL</sequence>
<name>A0A8J2IJH8_FUSEQ</name>